<dbReference type="InterPro" id="IPR045530">
    <property type="entry name" value="DO-GTPase1"/>
</dbReference>
<dbReference type="EMBL" id="JBHLWO010000002">
    <property type="protein sequence ID" value="MFC0320729.1"/>
    <property type="molecule type" value="Genomic_DNA"/>
</dbReference>
<organism evidence="2 3">
    <name type="scientific">Olivibacter oleidegradans</name>
    <dbReference type="NCBI Taxonomy" id="760123"/>
    <lineage>
        <taxon>Bacteria</taxon>
        <taxon>Pseudomonadati</taxon>
        <taxon>Bacteroidota</taxon>
        <taxon>Sphingobacteriia</taxon>
        <taxon>Sphingobacteriales</taxon>
        <taxon>Sphingobacteriaceae</taxon>
        <taxon>Olivibacter</taxon>
    </lineage>
</organism>
<feature type="domain" description="Double-GTPase 1" evidence="1">
    <location>
        <begin position="9"/>
        <end position="278"/>
    </location>
</feature>
<name>A0ABV6HQ36_9SPHI</name>
<dbReference type="Pfam" id="PF19975">
    <property type="entry name" value="DO-GTPase1"/>
    <property type="match status" value="1"/>
</dbReference>
<accession>A0ABV6HQ36</accession>
<sequence length="282" mass="31787">MDRTTNTTLIIGGPNAGKTHFGGQLYGRLSARTEHYRITSPPDDLTIFQDVLGNLNEGKSSGHTHVTSHQTLELEIEDNAGVKSVFSFPDYGGEQVKAIVNDRRVNKIWKEQIDKSNSWMLFIRLDEVIAIEDVVNRGLPDQDVLKNRTEKSEPMSLSDTAFYTELLQIFLYVKKIGIKQRITDPKLTLVLSCWDLLSDGDEKKLPKDVLHEKLPGLFSFIHGTWTEDAYKIIGLSSIEKSLSNNDSDLEFVKKGPENFGYIITEAGEKETDLTFTISTFID</sequence>
<comment type="caution">
    <text evidence="2">The sequence shown here is derived from an EMBL/GenBank/DDBJ whole genome shotgun (WGS) entry which is preliminary data.</text>
</comment>
<evidence type="ECO:0000259" key="1">
    <source>
        <dbReference type="Pfam" id="PF19975"/>
    </source>
</evidence>
<evidence type="ECO:0000313" key="2">
    <source>
        <dbReference type="EMBL" id="MFC0320729.1"/>
    </source>
</evidence>
<evidence type="ECO:0000313" key="3">
    <source>
        <dbReference type="Proteomes" id="UP001589774"/>
    </source>
</evidence>
<reference evidence="2 3" key="1">
    <citation type="submission" date="2024-09" db="EMBL/GenBank/DDBJ databases">
        <authorList>
            <person name="Sun Q."/>
            <person name="Mori K."/>
        </authorList>
    </citation>
    <scope>NUCLEOTIDE SEQUENCE [LARGE SCALE GENOMIC DNA]</scope>
    <source>
        <strain evidence="2 3">CCM 7765</strain>
    </source>
</reference>
<gene>
    <name evidence="2" type="ORF">ACFFI0_20555</name>
</gene>
<dbReference type="RefSeq" id="WP_377477646.1">
    <property type="nucleotide sequence ID" value="NZ_JBHLWO010000002.1"/>
</dbReference>
<keyword evidence="3" id="KW-1185">Reference proteome</keyword>
<protein>
    <recommendedName>
        <fullName evidence="1">Double-GTPase 1 domain-containing protein</fullName>
    </recommendedName>
</protein>
<proteinExistence type="predicted"/>
<dbReference type="Proteomes" id="UP001589774">
    <property type="component" value="Unassembled WGS sequence"/>
</dbReference>